<evidence type="ECO:0000256" key="4">
    <source>
        <dbReference type="ARBA" id="ARBA00008663"/>
    </source>
</evidence>
<evidence type="ECO:0000313" key="20">
    <source>
        <dbReference type="Proteomes" id="UP000752013"/>
    </source>
</evidence>
<dbReference type="EMBL" id="JAATLK010000001">
    <property type="protein sequence ID" value="NIZ46840.1"/>
    <property type="molecule type" value="Genomic_DNA"/>
</dbReference>
<reference evidence="19" key="1">
    <citation type="submission" date="2020-03" db="EMBL/GenBank/DDBJ databases">
        <title>Spirochaetal bacteria isolated from arthropods constitute a novel genus Entomospira genus novum within the order Spirochaetales.</title>
        <authorList>
            <person name="Grana-Miraglia L."/>
            <person name="Sikutova S."/>
            <person name="Fingerle V."/>
            <person name="Sing A."/>
            <person name="Castillo-Ramirez S."/>
            <person name="Margos G."/>
            <person name="Rudolf I."/>
        </authorList>
    </citation>
    <scope>NUCLEOTIDE SEQUENCE</scope>
    <source>
        <strain evidence="19">BR208</strain>
    </source>
</reference>
<dbReference type="InterPro" id="IPR015793">
    <property type="entry name" value="Pyrv_Knase_brl"/>
</dbReference>
<dbReference type="NCBIfam" id="NF004978">
    <property type="entry name" value="PRK06354.1"/>
    <property type="match status" value="1"/>
</dbReference>
<keyword evidence="8" id="KW-0479">Metal-binding</keyword>
<evidence type="ECO:0000259" key="18">
    <source>
        <dbReference type="Pfam" id="PF02887"/>
    </source>
</evidence>
<name>A0A968GEJ8_9SPIO</name>
<dbReference type="Pfam" id="PF02887">
    <property type="entry name" value="PK_C"/>
    <property type="match status" value="1"/>
</dbReference>
<protein>
    <recommendedName>
        <fullName evidence="6 15">Pyruvate kinase</fullName>
        <ecNumber evidence="5 15">2.7.1.40</ecNumber>
    </recommendedName>
</protein>
<feature type="domain" description="Pyruvate kinase barrel" evidence="17">
    <location>
        <begin position="3"/>
        <end position="325"/>
    </location>
</feature>
<dbReference type="RefSeq" id="WP_167703284.1">
    <property type="nucleotide sequence ID" value="NZ_CP118168.1"/>
</dbReference>
<dbReference type="EC" id="2.7.1.40" evidence="5 15"/>
<comment type="cofactor">
    <cofactor evidence="2">
        <name>K(+)</name>
        <dbReference type="ChEBI" id="CHEBI:29103"/>
    </cofactor>
</comment>
<evidence type="ECO:0000256" key="7">
    <source>
        <dbReference type="ARBA" id="ARBA00022679"/>
    </source>
</evidence>
<keyword evidence="13 16" id="KW-0324">Glycolysis</keyword>
<comment type="caution">
    <text evidence="19">The sequence shown here is derived from an EMBL/GenBank/DDBJ whole genome shotgun (WGS) entry which is preliminary data.</text>
</comment>
<dbReference type="NCBIfam" id="NF004491">
    <property type="entry name" value="PRK05826.1"/>
    <property type="match status" value="1"/>
</dbReference>
<dbReference type="FunFam" id="2.40.33.10:FF:000001">
    <property type="entry name" value="Pyruvate kinase"/>
    <property type="match status" value="1"/>
</dbReference>
<dbReference type="InterPro" id="IPR011037">
    <property type="entry name" value="Pyrv_Knase-like_insert_dom_sf"/>
</dbReference>
<dbReference type="GO" id="GO:0030955">
    <property type="term" value="F:potassium ion binding"/>
    <property type="evidence" value="ECO:0007669"/>
    <property type="project" value="UniProtKB-UniRule"/>
</dbReference>
<evidence type="ECO:0000256" key="5">
    <source>
        <dbReference type="ARBA" id="ARBA00012142"/>
    </source>
</evidence>
<evidence type="ECO:0000256" key="13">
    <source>
        <dbReference type="ARBA" id="ARBA00023152"/>
    </source>
</evidence>
<keyword evidence="10 16" id="KW-0418">Kinase</keyword>
<dbReference type="InterPro" id="IPR018209">
    <property type="entry name" value="Pyrv_Knase_AS"/>
</dbReference>
<evidence type="ECO:0000256" key="11">
    <source>
        <dbReference type="ARBA" id="ARBA00022840"/>
    </source>
</evidence>
<dbReference type="Proteomes" id="UP000752013">
    <property type="component" value="Unassembled WGS sequence"/>
</dbReference>
<evidence type="ECO:0000256" key="8">
    <source>
        <dbReference type="ARBA" id="ARBA00022723"/>
    </source>
</evidence>
<keyword evidence="7 16" id="KW-0808">Transferase</keyword>
<dbReference type="Gene3D" id="3.40.1380.20">
    <property type="entry name" value="Pyruvate kinase, C-terminal domain"/>
    <property type="match status" value="1"/>
</dbReference>
<keyword evidence="12 16" id="KW-0460">Magnesium</keyword>
<dbReference type="InterPro" id="IPR001697">
    <property type="entry name" value="Pyr_Knase"/>
</dbReference>
<dbReference type="Gene3D" id="2.40.33.10">
    <property type="entry name" value="PK beta-barrel domain-like"/>
    <property type="match status" value="1"/>
</dbReference>
<evidence type="ECO:0000256" key="1">
    <source>
        <dbReference type="ARBA" id="ARBA00001946"/>
    </source>
</evidence>
<evidence type="ECO:0000256" key="14">
    <source>
        <dbReference type="ARBA" id="ARBA00023317"/>
    </source>
</evidence>
<dbReference type="InterPro" id="IPR015813">
    <property type="entry name" value="Pyrv/PenolPyrv_kinase-like_dom"/>
</dbReference>
<evidence type="ECO:0000259" key="17">
    <source>
        <dbReference type="Pfam" id="PF00224"/>
    </source>
</evidence>
<dbReference type="GO" id="GO:0016301">
    <property type="term" value="F:kinase activity"/>
    <property type="evidence" value="ECO:0007669"/>
    <property type="project" value="UniProtKB-KW"/>
</dbReference>
<keyword evidence="20" id="KW-1185">Reference proteome</keyword>
<evidence type="ECO:0000256" key="2">
    <source>
        <dbReference type="ARBA" id="ARBA00001958"/>
    </source>
</evidence>
<evidence type="ECO:0000256" key="10">
    <source>
        <dbReference type="ARBA" id="ARBA00022777"/>
    </source>
</evidence>
<dbReference type="InterPro" id="IPR040442">
    <property type="entry name" value="Pyrv_kinase-like_dom_sf"/>
</dbReference>
<evidence type="ECO:0000313" key="19">
    <source>
        <dbReference type="EMBL" id="NIZ46840.1"/>
    </source>
</evidence>
<keyword evidence="9" id="KW-0547">Nucleotide-binding</keyword>
<comment type="similarity">
    <text evidence="4 16">Belongs to the pyruvate kinase family.</text>
</comment>
<dbReference type="SUPFAM" id="SSF51621">
    <property type="entry name" value="Phosphoenolpyruvate/pyruvate domain"/>
    <property type="match status" value="1"/>
</dbReference>
<evidence type="ECO:0000256" key="15">
    <source>
        <dbReference type="NCBIfam" id="TIGR01064"/>
    </source>
</evidence>
<evidence type="ECO:0000256" key="3">
    <source>
        <dbReference type="ARBA" id="ARBA00004997"/>
    </source>
</evidence>
<dbReference type="GO" id="GO:0004743">
    <property type="term" value="F:pyruvate kinase activity"/>
    <property type="evidence" value="ECO:0007669"/>
    <property type="project" value="UniProtKB-UniRule"/>
</dbReference>
<dbReference type="InterPro" id="IPR036918">
    <property type="entry name" value="Pyrv_Knase_C_sf"/>
</dbReference>
<dbReference type="Gene3D" id="3.20.20.60">
    <property type="entry name" value="Phosphoenolpyruvate-binding domains"/>
    <property type="match status" value="1"/>
</dbReference>
<organism evidence="19 20">
    <name type="scientific">Entomospira nematocerorum</name>
    <dbReference type="NCBI Taxonomy" id="2719987"/>
    <lineage>
        <taxon>Bacteria</taxon>
        <taxon>Pseudomonadati</taxon>
        <taxon>Spirochaetota</taxon>
        <taxon>Spirochaetia</taxon>
        <taxon>Spirochaetales</taxon>
        <taxon>Spirochaetaceae</taxon>
        <taxon>Entomospira</taxon>
    </lineage>
</organism>
<dbReference type="PRINTS" id="PR01050">
    <property type="entry name" value="PYRUVTKNASE"/>
</dbReference>
<evidence type="ECO:0000256" key="16">
    <source>
        <dbReference type="RuleBase" id="RU000504"/>
    </source>
</evidence>
<dbReference type="GO" id="GO:0000287">
    <property type="term" value="F:magnesium ion binding"/>
    <property type="evidence" value="ECO:0007669"/>
    <property type="project" value="UniProtKB-UniRule"/>
</dbReference>
<dbReference type="SUPFAM" id="SSF50800">
    <property type="entry name" value="PK beta-barrel domain-like"/>
    <property type="match status" value="1"/>
</dbReference>
<accession>A0A968GEJ8</accession>
<evidence type="ECO:0000256" key="6">
    <source>
        <dbReference type="ARBA" id="ARBA00018587"/>
    </source>
</evidence>
<comment type="catalytic activity">
    <reaction evidence="16">
        <text>pyruvate + ATP = phosphoenolpyruvate + ADP + H(+)</text>
        <dbReference type="Rhea" id="RHEA:18157"/>
        <dbReference type="ChEBI" id="CHEBI:15361"/>
        <dbReference type="ChEBI" id="CHEBI:15378"/>
        <dbReference type="ChEBI" id="CHEBI:30616"/>
        <dbReference type="ChEBI" id="CHEBI:58702"/>
        <dbReference type="ChEBI" id="CHEBI:456216"/>
        <dbReference type="EC" id="2.7.1.40"/>
    </reaction>
</comment>
<keyword evidence="11" id="KW-0067">ATP-binding</keyword>
<dbReference type="InterPro" id="IPR015806">
    <property type="entry name" value="Pyrv_Knase_insert_dom_sf"/>
</dbReference>
<comment type="cofactor">
    <cofactor evidence="1">
        <name>Mg(2+)</name>
        <dbReference type="ChEBI" id="CHEBI:18420"/>
    </cofactor>
</comment>
<evidence type="ECO:0000256" key="9">
    <source>
        <dbReference type="ARBA" id="ARBA00022741"/>
    </source>
</evidence>
<dbReference type="NCBIfam" id="TIGR01064">
    <property type="entry name" value="pyruv_kin"/>
    <property type="match status" value="1"/>
</dbReference>
<dbReference type="FunFam" id="3.20.20.60:FF:000025">
    <property type="entry name" value="Pyruvate kinase"/>
    <property type="match status" value="1"/>
</dbReference>
<comment type="pathway">
    <text evidence="3 16">Carbohydrate degradation; glycolysis; pyruvate from D-glyceraldehyde 3-phosphate: step 5/5.</text>
</comment>
<dbReference type="PANTHER" id="PTHR11817">
    <property type="entry name" value="PYRUVATE KINASE"/>
    <property type="match status" value="1"/>
</dbReference>
<evidence type="ECO:0000256" key="12">
    <source>
        <dbReference type="ARBA" id="ARBA00022842"/>
    </source>
</evidence>
<gene>
    <name evidence="19" type="primary">pyk</name>
    <name evidence="19" type="ORF">HCT46_02775</name>
</gene>
<dbReference type="InterPro" id="IPR015795">
    <property type="entry name" value="Pyrv_Knase_C"/>
</dbReference>
<dbReference type="Pfam" id="PF00224">
    <property type="entry name" value="PK"/>
    <property type="match status" value="1"/>
</dbReference>
<proteinExistence type="inferred from homology"/>
<keyword evidence="14 19" id="KW-0670">Pyruvate</keyword>
<dbReference type="PROSITE" id="PS00110">
    <property type="entry name" value="PYRUVATE_KINASE"/>
    <property type="match status" value="1"/>
</dbReference>
<sequence length="484" mass="53070">MKKRTKIIATIGPASEDPIVLREMIRAGMNVARLNFSHGSYEEHAARIKSIRQIAAEEKTNVAILLDTKGPEIRMGRFKEKITLEAGQEFTLHTAEVDGDQHNSSISLKELPLYVHEGVRILANDGLVAFRVTEVKKEEGKIICRVENGGVVGDRKNMNVPGVSIPMPFLAPKDINDLEFGVKNDVDYVAASFTRTAQDIKELRALLANFGNDKIKIIAKIENHEGMDNFDEILRVVDGVMVARGDLGVEIPLEMVPIAQKTMIEACRKAGKIVITATQMLDSMIVNPRPTRAEVSDVSYAVMQGVSAVMLSGESAAGKYPIESVAMMAKIARSTEATIEYWDSFQDNRDKMNLDDPLLTSKSIARAACDVAAILNATAIIVHTESGHTARAVARWRPGCPIVAQTPSHQVVRQLSLVWGVEGFVNELDEERDLKQTLQESVEIAKTLGYVKDGDMIVFTCGVPMSKSASTNLLKAHRVGDPII</sequence>
<dbReference type="SUPFAM" id="SSF52935">
    <property type="entry name" value="PK C-terminal domain-like"/>
    <property type="match status" value="1"/>
</dbReference>
<dbReference type="GO" id="GO:0005524">
    <property type="term" value="F:ATP binding"/>
    <property type="evidence" value="ECO:0007669"/>
    <property type="project" value="UniProtKB-KW"/>
</dbReference>
<dbReference type="AlphaFoldDB" id="A0A968GEJ8"/>
<feature type="domain" description="Pyruvate kinase C-terminal" evidence="18">
    <location>
        <begin position="363"/>
        <end position="475"/>
    </location>
</feature>